<protein>
    <submittedName>
        <fullName evidence="2">Uncharacterized protein</fullName>
    </submittedName>
</protein>
<dbReference type="AlphaFoldDB" id="A0AAP0E4U3"/>
<reference evidence="2 3" key="1">
    <citation type="submission" date="2024-01" db="EMBL/GenBank/DDBJ databases">
        <title>Genome assemblies of Stephania.</title>
        <authorList>
            <person name="Yang L."/>
        </authorList>
    </citation>
    <scope>NUCLEOTIDE SEQUENCE [LARGE SCALE GENOMIC DNA]</scope>
    <source>
        <strain evidence="2">QJT</strain>
        <tissue evidence="2">Leaf</tissue>
    </source>
</reference>
<evidence type="ECO:0000256" key="1">
    <source>
        <dbReference type="SAM" id="MobiDB-lite"/>
    </source>
</evidence>
<dbReference type="EMBL" id="JBBNAE010000011">
    <property type="protein sequence ID" value="KAK9084832.1"/>
    <property type="molecule type" value="Genomic_DNA"/>
</dbReference>
<accession>A0AAP0E4U3</accession>
<evidence type="ECO:0000313" key="3">
    <source>
        <dbReference type="Proteomes" id="UP001417504"/>
    </source>
</evidence>
<organism evidence="2 3">
    <name type="scientific">Stephania japonica</name>
    <dbReference type="NCBI Taxonomy" id="461633"/>
    <lineage>
        <taxon>Eukaryota</taxon>
        <taxon>Viridiplantae</taxon>
        <taxon>Streptophyta</taxon>
        <taxon>Embryophyta</taxon>
        <taxon>Tracheophyta</taxon>
        <taxon>Spermatophyta</taxon>
        <taxon>Magnoliopsida</taxon>
        <taxon>Ranunculales</taxon>
        <taxon>Menispermaceae</taxon>
        <taxon>Menispermoideae</taxon>
        <taxon>Cissampelideae</taxon>
        <taxon>Stephania</taxon>
    </lineage>
</organism>
<evidence type="ECO:0000313" key="2">
    <source>
        <dbReference type="EMBL" id="KAK9084832.1"/>
    </source>
</evidence>
<dbReference type="Proteomes" id="UP001417504">
    <property type="component" value="Unassembled WGS sequence"/>
</dbReference>
<proteinExistence type="predicted"/>
<sequence>MAWCSVRSLSSTVVDFRAMRRHASLAFGVDTTSFSAVTKLRRLSSTSRPFTSLSVSVETSEFSLSPASLPISQSSPQSDSTPSSNVFHNKNLVHVTSVPSVTEGTSISDKSSNAQHGKDGVSLV</sequence>
<feature type="compositionally biased region" description="Low complexity" evidence="1">
    <location>
        <begin position="63"/>
        <end position="84"/>
    </location>
</feature>
<gene>
    <name evidence="2" type="ORF">Sjap_025243</name>
</gene>
<feature type="region of interest" description="Disordered" evidence="1">
    <location>
        <begin position="61"/>
        <end position="87"/>
    </location>
</feature>
<name>A0AAP0E4U3_9MAGN</name>
<feature type="compositionally biased region" description="Polar residues" evidence="1">
    <location>
        <begin position="102"/>
        <end position="115"/>
    </location>
</feature>
<comment type="caution">
    <text evidence="2">The sequence shown here is derived from an EMBL/GenBank/DDBJ whole genome shotgun (WGS) entry which is preliminary data.</text>
</comment>
<keyword evidence="3" id="KW-1185">Reference proteome</keyword>
<feature type="region of interest" description="Disordered" evidence="1">
    <location>
        <begin position="102"/>
        <end position="124"/>
    </location>
</feature>